<feature type="compositionally biased region" description="Low complexity" evidence="1">
    <location>
        <begin position="27"/>
        <end position="40"/>
    </location>
</feature>
<accession>A0A0L0HAC9</accession>
<dbReference type="eggNOG" id="KOG3961">
    <property type="taxonomic scope" value="Eukaryota"/>
</dbReference>
<name>A0A0L0HAC9_SPIPD</name>
<evidence type="ECO:0000256" key="1">
    <source>
        <dbReference type="SAM" id="MobiDB-lite"/>
    </source>
</evidence>
<dbReference type="AlphaFoldDB" id="A0A0L0HAC9"/>
<sequence>MLSRTPTGRLDKSSLDLKIGSETARPSNSKSSSTRSSTTSLAGKTKESVSPVKQKPSYRLNPAVVKPLGNKKHVTSFSALYAKGEIPCRLNHGSVKHKITWSRSPENLDYNPVFITFCDGLRETQHPYVFLVRTGLREMLEAPGAAEKVCPIVSAIVAPLRAALGVREKDTFLAALDTLTRIANVAGPVLVPYLPSLVPPVAARVLSADMREAVYDTLRACEVAGGEQALKTIKNLCPTYRSIFV</sequence>
<reference evidence="2 3" key="1">
    <citation type="submission" date="2009-08" db="EMBL/GenBank/DDBJ databases">
        <title>The Genome Sequence of Spizellomyces punctatus strain DAOM BR117.</title>
        <authorList>
            <consortium name="The Broad Institute Genome Sequencing Platform"/>
            <person name="Russ C."/>
            <person name="Cuomo C."/>
            <person name="Shea T."/>
            <person name="Young S.K."/>
            <person name="Zeng Q."/>
            <person name="Koehrsen M."/>
            <person name="Haas B."/>
            <person name="Borodovsky M."/>
            <person name="Guigo R."/>
            <person name="Alvarado L."/>
            <person name="Berlin A."/>
            <person name="Bochicchio J."/>
            <person name="Borenstein D."/>
            <person name="Chapman S."/>
            <person name="Chen Z."/>
            <person name="Engels R."/>
            <person name="Freedman E."/>
            <person name="Gellesch M."/>
            <person name="Goldberg J."/>
            <person name="Griggs A."/>
            <person name="Gujja S."/>
            <person name="Heiman D."/>
            <person name="Hepburn T."/>
            <person name="Howarth C."/>
            <person name="Jen D."/>
            <person name="Larson L."/>
            <person name="Lewis B."/>
            <person name="Mehta T."/>
            <person name="Park D."/>
            <person name="Pearson M."/>
            <person name="Roberts A."/>
            <person name="Saif S."/>
            <person name="Shenoy N."/>
            <person name="Sisk P."/>
            <person name="Stolte C."/>
            <person name="Sykes S."/>
            <person name="Thomson T."/>
            <person name="Walk T."/>
            <person name="White J."/>
            <person name="Yandava C."/>
            <person name="Burger G."/>
            <person name="Gray M.W."/>
            <person name="Holland P.W.H."/>
            <person name="King N."/>
            <person name="Lang F.B.F."/>
            <person name="Roger A.J."/>
            <person name="Ruiz-Trillo I."/>
            <person name="Lander E."/>
            <person name="Nusbaum C."/>
        </authorList>
    </citation>
    <scope>NUCLEOTIDE SEQUENCE [LARGE SCALE GENOMIC DNA]</scope>
    <source>
        <strain evidence="2 3">DAOM BR117</strain>
    </source>
</reference>
<evidence type="ECO:0000313" key="3">
    <source>
        <dbReference type="Proteomes" id="UP000053201"/>
    </source>
</evidence>
<dbReference type="EMBL" id="KQ257461">
    <property type="protein sequence ID" value="KNC98107.1"/>
    <property type="molecule type" value="Genomic_DNA"/>
</dbReference>
<gene>
    <name evidence="2" type="ORF">SPPG_06516</name>
</gene>
<dbReference type="InterPro" id="IPR011989">
    <property type="entry name" value="ARM-like"/>
</dbReference>
<dbReference type="OMA" id="HKLQWEC"/>
<dbReference type="PANTHER" id="PTHR21207">
    <property type="entry name" value="PARKIN COREGULATED GENE PROTEIN PARK2 COREGULATED"/>
    <property type="match status" value="1"/>
</dbReference>
<dbReference type="InParanoid" id="A0A0L0HAC9"/>
<dbReference type="InterPro" id="IPR019399">
    <property type="entry name" value="Parkin_co-regulated_protein"/>
</dbReference>
<evidence type="ECO:0008006" key="4">
    <source>
        <dbReference type="Google" id="ProtNLM"/>
    </source>
</evidence>
<dbReference type="OrthoDB" id="10258089at2759"/>
<keyword evidence="3" id="KW-1185">Reference proteome</keyword>
<dbReference type="PANTHER" id="PTHR21207:SF1">
    <property type="entry name" value="PACRG-LIKE PROTEIN"/>
    <property type="match status" value="1"/>
</dbReference>
<protein>
    <recommendedName>
        <fullName evidence="4">PACRG-like protein</fullName>
    </recommendedName>
</protein>
<dbReference type="Gene3D" id="1.25.10.10">
    <property type="entry name" value="Leucine-rich Repeat Variant"/>
    <property type="match status" value="1"/>
</dbReference>
<proteinExistence type="predicted"/>
<feature type="region of interest" description="Disordered" evidence="1">
    <location>
        <begin position="1"/>
        <end position="55"/>
    </location>
</feature>
<organism evidence="2 3">
    <name type="scientific">Spizellomyces punctatus (strain DAOM BR117)</name>
    <dbReference type="NCBI Taxonomy" id="645134"/>
    <lineage>
        <taxon>Eukaryota</taxon>
        <taxon>Fungi</taxon>
        <taxon>Fungi incertae sedis</taxon>
        <taxon>Chytridiomycota</taxon>
        <taxon>Chytridiomycota incertae sedis</taxon>
        <taxon>Chytridiomycetes</taxon>
        <taxon>Spizellomycetales</taxon>
        <taxon>Spizellomycetaceae</taxon>
        <taxon>Spizellomyces</taxon>
    </lineage>
</organism>
<dbReference type="VEuPathDB" id="FungiDB:SPPG_06516"/>
<dbReference type="Pfam" id="PF10274">
    <property type="entry name" value="ParcG"/>
    <property type="match status" value="1"/>
</dbReference>
<dbReference type="STRING" id="645134.A0A0L0HAC9"/>
<evidence type="ECO:0000313" key="2">
    <source>
        <dbReference type="EMBL" id="KNC98107.1"/>
    </source>
</evidence>
<dbReference type="RefSeq" id="XP_016606147.1">
    <property type="nucleotide sequence ID" value="XM_016754716.1"/>
</dbReference>
<dbReference type="GeneID" id="27689810"/>
<dbReference type="Proteomes" id="UP000053201">
    <property type="component" value="Unassembled WGS sequence"/>
</dbReference>